<accession>A0ABQ3VYJ6</accession>
<comment type="caution">
    <text evidence="1">The sequence shown here is derived from an EMBL/GenBank/DDBJ whole genome shotgun (WGS) entry which is preliminary data.</text>
</comment>
<protein>
    <recommendedName>
        <fullName evidence="3">AbrB family transcriptional regulator</fullName>
    </recommendedName>
</protein>
<dbReference type="EMBL" id="BNJR01000012">
    <property type="protein sequence ID" value="GHP13968.1"/>
    <property type="molecule type" value="Genomic_DNA"/>
</dbReference>
<reference evidence="1 2" key="1">
    <citation type="journal article" date="2021" name="Int. J. Syst. Evol. Microbiol.">
        <title>Lentilactobacillus fungorum sp. nov., isolated from spent mushroom substrates.</title>
        <authorList>
            <person name="Tohno M."/>
            <person name="Tanizawa Y."/>
            <person name="Kojima Y."/>
            <person name="Sakamoto M."/>
            <person name="Ohkuma M."/>
            <person name="Kobayashi H."/>
        </authorList>
    </citation>
    <scope>NUCLEOTIDE SEQUENCE [LARGE SCALE GENOMIC DNA]</scope>
    <source>
        <strain evidence="1 2">YK48G</strain>
    </source>
</reference>
<proteinExistence type="predicted"/>
<dbReference type="Proteomes" id="UP000604765">
    <property type="component" value="Unassembled WGS sequence"/>
</dbReference>
<dbReference type="RefSeq" id="WP_203629981.1">
    <property type="nucleotide sequence ID" value="NZ_BNJR01000012.1"/>
</dbReference>
<evidence type="ECO:0008006" key="3">
    <source>
        <dbReference type="Google" id="ProtNLM"/>
    </source>
</evidence>
<evidence type="ECO:0000313" key="1">
    <source>
        <dbReference type="EMBL" id="GHP13968.1"/>
    </source>
</evidence>
<sequence>MSVKIQSINHMNAFLLPATIQPQAKNYHVFQADDGVILLIPVPPVANLKNDSSQIENEPL</sequence>
<evidence type="ECO:0000313" key="2">
    <source>
        <dbReference type="Proteomes" id="UP000604765"/>
    </source>
</evidence>
<gene>
    <name evidence="1" type="ORF">YK48G_13930</name>
</gene>
<name>A0ABQ3VYJ6_9LACO</name>
<keyword evidence="2" id="KW-1185">Reference proteome</keyword>
<organism evidence="1 2">
    <name type="scientific">Lentilactobacillus fungorum</name>
    <dbReference type="NCBI Taxonomy" id="2201250"/>
    <lineage>
        <taxon>Bacteria</taxon>
        <taxon>Bacillati</taxon>
        <taxon>Bacillota</taxon>
        <taxon>Bacilli</taxon>
        <taxon>Lactobacillales</taxon>
        <taxon>Lactobacillaceae</taxon>
        <taxon>Lentilactobacillus</taxon>
    </lineage>
</organism>